<gene>
    <name evidence="8" type="ORF">IscW_ISCW018618</name>
</gene>
<dbReference type="PaxDb" id="6945-B7PKN9"/>
<dbReference type="PROSITE" id="PS51910">
    <property type="entry name" value="GH18_2"/>
    <property type="match status" value="1"/>
</dbReference>
<dbReference type="FunFam" id="3.10.50.10:FF:000003">
    <property type="entry name" value="Class V chitinase CHIT5b"/>
    <property type="match status" value="1"/>
</dbReference>
<dbReference type="HOGENOM" id="CLU_002833_3_0_1"/>
<sequence length="361" mass="40197">TGSLTVCYYKWDQSDLKHTAIDTTLCTHLILGFSEVADGVLSKGSTDGDASYQAVASLKEKNPALKVMLSVGGGGNAHGFHSMVSDASNTDRFVASVVETLRRNDLDGIDIDWEFPNNIRNGKLYFTRLLQRLYSAFDQEAKLSGKQRLILSAAVAPQSMIANGSYNVPEIAKVVDFINLMTYDLHVFNWYFPFAGHNSPLFSRKKEVGYLATLNLKSSTKLWVSKGMPKSKIAVGVPTYGLSWRLYHKVWHGVSCPTLGKGQGGGYVTYSDVCQFLANGGKRVFDKQCKVPYAFNKKLWISYDDVESLELKAKWIRSENFGGIMTFSLNCDDHRGAHSENAVTFPLHRKIKEVFEMPSLD</sequence>
<keyword evidence="3" id="KW-0325">Glycoprotein</keyword>
<keyword evidence="2 5" id="KW-0378">Hydrolase</keyword>
<dbReference type="InterPro" id="IPR017853">
    <property type="entry name" value="GH"/>
</dbReference>
<dbReference type="AlphaFoldDB" id="B7PKN9"/>
<dbReference type="InterPro" id="IPR050314">
    <property type="entry name" value="Glycosyl_Hydrlase_18"/>
</dbReference>
<keyword evidence="4 5" id="KW-0326">Glycosidase</keyword>
<feature type="non-terminal residue" evidence="8">
    <location>
        <position position="1"/>
    </location>
</feature>
<evidence type="ECO:0000256" key="2">
    <source>
        <dbReference type="ARBA" id="ARBA00022801"/>
    </source>
</evidence>
<protein>
    <submittedName>
        <fullName evidence="8 9">Chitinase, putative</fullName>
        <ecNumber evidence="8">3.2.1.14</ecNumber>
    </submittedName>
</protein>
<reference evidence="8 10" key="1">
    <citation type="submission" date="2008-03" db="EMBL/GenBank/DDBJ databases">
        <title>Annotation of Ixodes scapularis.</title>
        <authorList>
            <consortium name="Ixodes scapularis Genome Project Consortium"/>
            <person name="Caler E."/>
            <person name="Hannick L.I."/>
            <person name="Bidwell S."/>
            <person name="Joardar V."/>
            <person name="Thiagarajan M."/>
            <person name="Amedeo P."/>
            <person name="Galinsky K.J."/>
            <person name="Schobel S."/>
            <person name="Inman J."/>
            <person name="Hostetler J."/>
            <person name="Miller J."/>
            <person name="Hammond M."/>
            <person name="Megy K."/>
            <person name="Lawson D."/>
            <person name="Kodira C."/>
            <person name="Sutton G."/>
            <person name="Meyer J."/>
            <person name="Hill C.A."/>
            <person name="Birren B."/>
            <person name="Nene V."/>
            <person name="Collins F."/>
            <person name="Alarcon-Chaidez F."/>
            <person name="Wikel S."/>
            <person name="Strausberg R."/>
        </authorList>
    </citation>
    <scope>NUCLEOTIDE SEQUENCE [LARGE SCALE GENOMIC DNA]</scope>
    <source>
        <strain evidence="10">Wikel</strain>
        <strain evidence="8">Wikel colony</strain>
    </source>
</reference>
<organism>
    <name type="scientific">Ixodes scapularis</name>
    <name type="common">Black-legged tick</name>
    <name type="synonym">Deer tick</name>
    <dbReference type="NCBI Taxonomy" id="6945"/>
    <lineage>
        <taxon>Eukaryota</taxon>
        <taxon>Metazoa</taxon>
        <taxon>Ecdysozoa</taxon>
        <taxon>Arthropoda</taxon>
        <taxon>Chelicerata</taxon>
        <taxon>Arachnida</taxon>
        <taxon>Acari</taxon>
        <taxon>Parasitiformes</taxon>
        <taxon>Ixodida</taxon>
        <taxon>Ixodoidea</taxon>
        <taxon>Ixodidae</taxon>
        <taxon>Ixodinae</taxon>
        <taxon>Ixodes</taxon>
    </lineage>
</organism>
<dbReference type="EnsemblMetazoa" id="ISCW018618-RA">
    <property type="protein sequence ID" value="ISCW018618-PA"/>
    <property type="gene ID" value="ISCW018618"/>
</dbReference>
<keyword evidence="11" id="KW-1267">Proteomics identification</keyword>
<evidence type="ECO:0000313" key="8">
    <source>
        <dbReference type="EMBL" id="EEC07161.1"/>
    </source>
</evidence>
<evidence type="ECO:0007829" key="11">
    <source>
        <dbReference type="PeptideAtlas" id="B7PKN9"/>
    </source>
</evidence>
<dbReference type="EMBL" id="DS734975">
    <property type="protein sequence ID" value="EEC07161.1"/>
    <property type="molecule type" value="Genomic_DNA"/>
</dbReference>
<keyword evidence="10" id="KW-1185">Reference proteome</keyword>
<feature type="domain" description="GH18" evidence="7">
    <location>
        <begin position="3"/>
        <end position="358"/>
    </location>
</feature>
<dbReference type="Gene3D" id="3.20.20.80">
    <property type="entry name" value="Glycosidases"/>
    <property type="match status" value="1"/>
</dbReference>
<dbReference type="PROSITE" id="PS01095">
    <property type="entry name" value="GH18_1"/>
    <property type="match status" value="1"/>
</dbReference>
<keyword evidence="1" id="KW-0732">Signal</keyword>
<dbReference type="GO" id="GO:0008843">
    <property type="term" value="F:endochitinase activity"/>
    <property type="evidence" value="ECO:0007669"/>
    <property type="project" value="UniProtKB-EC"/>
</dbReference>
<dbReference type="SMART" id="SM00636">
    <property type="entry name" value="Glyco_18"/>
    <property type="match status" value="1"/>
</dbReference>
<evidence type="ECO:0000256" key="3">
    <source>
        <dbReference type="ARBA" id="ARBA00023180"/>
    </source>
</evidence>
<reference evidence="9" key="2">
    <citation type="submission" date="2020-05" db="UniProtKB">
        <authorList>
            <consortium name="EnsemblMetazoa"/>
        </authorList>
    </citation>
    <scope>IDENTIFICATION</scope>
    <source>
        <strain evidence="9">wikel</strain>
    </source>
</reference>
<dbReference type="GO" id="GO:0008061">
    <property type="term" value="F:chitin binding"/>
    <property type="evidence" value="ECO:0007669"/>
    <property type="project" value="InterPro"/>
</dbReference>
<dbReference type="Proteomes" id="UP000001555">
    <property type="component" value="Unassembled WGS sequence"/>
</dbReference>
<name>B7PKN9_IXOSC</name>
<dbReference type="GO" id="GO:0006032">
    <property type="term" value="P:chitin catabolic process"/>
    <property type="evidence" value="ECO:0000318"/>
    <property type="project" value="GO_Central"/>
</dbReference>
<comment type="similarity">
    <text evidence="6">Belongs to the glycosyl hydrolase 18 family.</text>
</comment>
<dbReference type="FunCoup" id="B7PKN9">
    <property type="interactions" value="31"/>
</dbReference>
<evidence type="ECO:0000256" key="6">
    <source>
        <dbReference type="RuleBase" id="RU004453"/>
    </source>
</evidence>
<dbReference type="STRING" id="6945.B7PKN9"/>
<dbReference type="Pfam" id="PF00704">
    <property type="entry name" value="Glyco_hydro_18"/>
    <property type="match status" value="1"/>
</dbReference>
<dbReference type="SUPFAM" id="SSF51445">
    <property type="entry name" value="(Trans)glycosidases"/>
    <property type="match status" value="1"/>
</dbReference>
<dbReference type="EMBL" id="ABJB010940138">
    <property type="status" value="NOT_ANNOTATED_CDS"/>
    <property type="molecule type" value="Genomic_DNA"/>
</dbReference>
<evidence type="ECO:0000313" key="10">
    <source>
        <dbReference type="Proteomes" id="UP000001555"/>
    </source>
</evidence>
<evidence type="ECO:0000256" key="4">
    <source>
        <dbReference type="ARBA" id="ARBA00023295"/>
    </source>
</evidence>
<dbReference type="InterPro" id="IPR029070">
    <property type="entry name" value="Chitinase_insertion_sf"/>
</dbReference>
<dbReference type="InterPro" id="IPR001223">
    <property type="entry name" value="Glyco_hydro18_cat"/>
</dbReference>
<evidence type="ECO:0000259" key="7">
    <source>
        <dbReference type="PROSITE" id="PS51910"/>
    </source>
</evidence>
<dbReference type="VEuPathDB" id="VectorBase:ISCI018618"/>
<dbReference type="InterPro" id="IPR001579">
    <property type="entry name" value="Glyco_hydro_18_chit_AS"/>
</dbReference>
<dbReference type="Gene3D" id="3.10.50.10">
    <property type="match status" value="1"/>
</dbReference>
<dbReference type="VEuPathDB" id="VectorBase:ISCP_028285"/>
<dbReference type="EMBL" id="ABJB010615383">
    <property type="status" value="NOT_ANNOTATED_CDS"/>
    <property type="molecule type" value="Genomic_DNA"/>
</dbReference>
<dbReference type="InterPro" id="IPR011583">
    <property type="entry name" value="Chitinase_II/V-like_cat"/>
</dbReference>
<dbReference type="GO" id="GO:0004568">
    <property type="term" value="F:chitinase activity"/>
    <property type="evidence" value="ECO:0000318"/>
    <property type="project" value="GO_Central"/>
</dbReference>
<accession>B7PKN9</accession>
<dbReference type="VEuPathDB" id="VectorBase:ISCW018618"/>
<dbReference type="EMBL" id="ABJB010382252">
    <property type="status" value="NOT_ANNOTATED_CDS"/>
    <property type="molecule type" value="Genomic_DNA"/>
</dbReference>
<proteinExistence type="evidence at protein level"/>
<dbReference type="PANTHER" id="PTHR11177:SF390">
    <property type="entry name" value="CHITINASE 11"/>
    <property type="match status" value="1"/>
</dbReference>
<dbReference type="PANTHER" id="PTHR11177">
    <property type="entry name" value="CHITINASE"/>
    <property type="match status" value="1"/>
</dbReference>
<evidence type="ECO:0000256" key="5">
    <source>
        <dbReference type="RuleBase" id="RU000489"/>
    </source>
</evidence>
<dbReference type="EMBL" id="ABJB010915029">
    <property type="status" value="NOT_ANNOTATED_CDS"/>
    <property type="molecule type" value="Genomic_DNA"/>
</dbReference>
<dbReference type="GO" id="GO:0005576">
    <property type="term" value="C:extracellular region"/>
    <property type="evidence" value="ECO:0000318"/>
    <property type="project" value="GO_Central"/>
</dbReference>
<dbReference type="SUPFAM" id="SSF54556">
    <property type="entry name" value="Chitinase insertion domain"/>
    <property type="match status" value="1"/>
</dbReference>
<dbReference type="EC" id="3.2.1.14" evidence="8"/>
<dbReference type="OrthoDB" id="10066324at2759"/>
<evidence type="ECO:0000313" key="9">
    <source>
        <dbReference type="EnsemblMetazoa" id="ISCW018618-PA"/>
    </source>
</evidence>
<evidence type="ECO:0000256" key="1">
    <source>
        <dbReference type="ARBA" id="ARBA00022729"/>
    </source>
</evidence>
<dbReference type="GO" id="GO:0005975">
    <property type="term" value="P:carbohydrate metabolic process"/>
    <property type="evidence" value="ECO:0007669"/>
    <property type="project" value="InterPro"/>
</dbReference>